<evidence type="ECO:0000259" key="2">
    <source>
        <dbReference type="Pfam" id="PF02625"/>
    </source>
</evidence>
<feature type="region of interest" description="Disordered" evidence="1">
    <location>
        <begin position="394"/>
        <end position="463"/>
    </location>
</feature>
<accession>A0A7T4A0C8</accession>
<dbReference type="InterPro" id="IPR027051">
    <property type="entry name" value="XdhC_Rossmann_dom"/>
</dbReference>
<feature type="domain" description="XdhC- CoxI" evidence="2">
    <location>
        <begin position="35"/>
        <end position="98"/>
    </location>
</feature>
<dbReference type="PANTHER" id="PTHR30388:SF4">
    <property type="entry name" value="MOLYBDENUM COFACTOR INSERTION CHAPERONE PAOD"/>
    <property type="match status" value="1"/>
</dbReference>
<evidence type="ECO:0000259" key="3">
    <source>
        <dbReference type="Pfam" id="PF13478"/>
    </source>
</evidence>
<organism evidence="4 5">
    <name type="scientific">Brevibacterium casei</name>
    <dbReference type="NCBI Taxonomy" id="33889"/>
    <lineage>
        <taxon>Bacteria</taxon>
        <taxon>Bacillati</taxon>
        <taxon>Actinomycetota</taxon>
        <taxon>Actinomycetes</taxon>
        <taxon>Micrococcales</taxon>
        <taxon>Brevibacteriaceae</taxon>
        <taxon>Brevibacterium</taxon>
    </lineage>
</organism>
<dbReference type="SUPFAM" id="SSF51735">
    <property type="entry name" value="NAD(P)-binding Rossmann-fold domains"/>
    <property type="match status" value="1"/>
</dbReference>
<dbReference type="Pfam" id="PF02625">
    <property type="entry name" value="XdhC_CoxI"/>
    <property type="match status" value="1"/>
</dbReference>
<evidence type="ECO:0000313" key="4">
    <source>
        <dbReference type="EMBL" id="QQB15017.1"/>
    </source>
</evidence>
<dbReference type="Gene3D" id="3.40.50.720">
    <property type="entry name" value="NAD(P)-binding Rossmann-like Domain"/>
    <property type="match status" value="1"/>
</dbReference>
<proteinExistence type="predicted"/>
<evidence type="ECO:0000256" key="1">
    <source>
        <dbReference type="SAM" id="MobiDB-lite"/>
    </source>
</evidence>
<dbReference type="InterPro" id="IPR003777">
    <property type="entry name" value="XdhC_CoxI"/>
</dbReference>
<feature type="domain" description="XdhC Rossmann" evidence="3">
    <location>
        <begin position="236"/>
        <end position="382"/>
    </location>
</feature>
<dbReference type="Pfam" id="PF13478">
    <property type="entry name" value="XdhC_C"/>
    <property type="match status" value="1"/>
</dbReference>
<dbReference type="AlphaFoldDB" id="A0A7T4A0C8"/>
<feature type="compositionally biased region" description="Pro residues" evidence="1">
    <location>
        <begin position="434"/>
        <end position="454"/>
    </location>
</feature>
<evidence type="ECO:0000313" key="5">
    <source>
        <dbReference type="Proteomes" id="UP000595374"/>
    </source>
</evidence>
<dbReference type="InterPro" id="IPR052698">
    <property type="entry name" value="MoCofactor_Util/Proc"/>
</dbReference>
<sequence>MASSRSNLGYLPGAAERTGSPVLDRLNAYSSTVESPDRWAVATVIAVSGSVPRPIGTSMAVRDDTLTIGSISGGCVESAIVDAALTAITGQRSLVCEFGFSDESGLSVGLMCGGDISVLIEPLTSLAEAVTSLIDSDRDDAGALIREIPLDVAMRGGELVAPEPRAVRAPLPPVTLGPGDPLPQAFAEAVGTAAAPVAEIVRRGGCGIVAVRDETRPDCPTVRRLFVESRRPRARVLIYGANDFSTAIAQAASFLGLHVTVCDARPVFATRARHPGAHEVVVDRPGEHFARECAAGRVDSRTAVIVLTHDPRFDLPVLDRALRMDLAYVGAMGSRTTHERRAQELVHGGLPQTAFDALHSPIGLDIGARTPQEVAVAVLAELIAVTTGRATSAGIPELRHTSGPIHGSRGSDSAAPDPDHATSDPDHGTLSAGPPAPSPDPTTPPREEPAAPPHPLHRLGTALTRGEAMISWI</sequence>
<feature type="compositionally biased region" description="Basic and acidic residues" evidence="1">
    <location>
        <begin position="417"/>
        <end position="427"/>
    </location>
</feature>
<dbReference type="PANTHER" id="PTHR30388">
    <property type="entry name" value="ALDEHYDE OXIDOREDUCTASE MOLYBDENUM COFACTOR ASSEMBLY PROTEIN"/>
    <property type="match status" value="1"/>
</dbReference>
<reference evidence="4 5" key="1">
    <citation type="submission" date="2020-12" db="EMBL/GenBank/DDBJ databases">
        <title>FDA dAtabase for Regulatory Grade micrObial Sequences (FDA-ARGOS): Supporting development and validation of Infectious Disease Dx tests.</title>
        <authorList>
            <person name="Sproer C."/>
            <person name="Gronow S."/>
            <person name="Severitt S."/>
            <person name="Schroder I."/>
            <person name="Tallon L."/>
            <person name="Sadzewicz L."/>
            <person name="Zhao X."/>
            <person name="Boylan J."/>
            <person name="Ott S."/>
            <person name="Bowen H."/>
            <person name="Vavikolanu K."/>
            <person name="Mehta A."/>
            <person name="Aluvathingal J."/>
            <person name="Nadendla S."/>
            <person name="Lowell S."/>
            <person name="Myers T."/>
            <person name="Yan Y."/>
            <person name="Sichtig H."/>
        </authorList>
    </citation>
    <scope>NUCLEOTIDE SEQUENCE [LARGE SCALE GENOMIC DNA]</scope>
    <source>
        <strain evidence="4 5">FDAARGOS_990</strain>
    </source>
</reference>
<gene>
    <name evidence="4" type="ORF">I6H47_03360</name>
</gene>
<dbReference type="Proteomes" id="UP000595374">
    <property type="component" value="Chromosome"/>
</dbReference>
<protein>
    <submittedName>
        <fullName evidence="4">XdhC family protein</fullName>
    </submittedName>
</protein>
<name>A0A7T4A0C8_9MICO</name>
<dbReference type="EMBL" id="CP065989">
    <property type="protein sequence ID" value="QQB15017.1"/>
    <property type="molecule type" value="Genomic_DNA"/>
</dbReference>
<dbReference type="InterPro" id="IPR036291">
    <property type="entry name" value="NAD(P)-bd_dom_sf"/>
</dbReference>